<evidence type="ECO:0000313" key="2">
    <source>
        <dbReference type="EMBL" id="OOF99730.1"/>
    </source>
</evidence>
<reference evidence="3" key="1">
    <citation type="journal article" date="2017" name="Genome Biol.">
        <title>Comparative genomics reveals high biological diversity and specific adaptations in the industrially and medically important fungal genus Aspergillus.</title>
        <authorList>
            <person name="de Vries R.P."/>
            <person name="Riley R."/>
            <person name="Wiebenga A."/>
            <person name="Aguilar-Osorio G."/>
            <person name="Amillis S."/>
            <person name="Uchima C.A."/>
            <person name="Anderluh G."/>
            <person name="Asadollahi M."/>
            <person name="Askin M."/>
            <person name="Barry K."/>
            <person name="Battaglia E."/>
            <person name="Bayram O."/>
            <person name="Benocci T."/>
            <person name="Braus-Stromeyer S.A."/>
            <person name="Caldana C."/>
            <person name="Canovas D."/>
            <person name="Cerqueira G.C."/>
            <person name="Chen F."/>
            <person name="Chen W."/>
            <person name="Choi C."/>
            <person name="Clum A."/>
            <person name="Dos Santos R.A."/>
            <person name="Damasio A.R."/>
            <person name="Diallinas G."/>
            <person name="Emri T."/>
            <person name="Fekete E."/>
            <person name="Flipphi M."/>
            <person name="Freyberg S."/>
            <person name="Gallo A."/>
            <person name="Gournas C."/>
            <person name="Habgood R."/>
            <person name="Hainaut M."/>
            <person name="Harispe M.L."/>
            <person name="Henrissat B."/>
            <person name="Hilden K.S."/>
            <person name="Hope R."/>
            <person name="Hossain A."/>
            <person name="Karabika E."/>
            <person name="Karaffa L."/>
            <person name="Karanyi Z."/>
            <person name="Krasevec N."/>
            <person name="Kuo A."/>
            <person name="Kusch H."/>
            <person name="LaButti K."/>
            <person name="Lagendijk E.L."/>
            <person name="Lapidus A."/>
            <person name="Levasseur A."/>
            <person name="Lindquist E."/>
            <person name="Lipzen A."/>
            <person name="Logrieco A.F."/>
            <person name="MacCabe A."/>
            <person name="Maekelae M.R."/>
            <person name="Malavazi I."/>
            <person name="Melin P."/>
            <person name="Meyer V."/>
            <person name="Mielnichuk N."/>
            <person name="Miskei M."/>
            <person name="Molnar A.P."/>
            <person name="Mule G."/>
            <person name="Ngan C.Y."/>
            <person name="Orejas M."/>
            <person name="Orosz E."/>
            <person name="Ouedraogo J.P."/>
            <person name="Overkamp K.M."/>
            <person name="Park H.-S."/>
            <person name="Perrone G."/>
            <person name="Piumi F."/>
            <person name="Punt P.J."/>
            <person name="Ram A.F."/>
            <person name="Ramon A."/>
            <person name="Rauscher S."/>
            <person name="Record E."/>
            <person name="Riano-Pachon D.M."/>
            <person name="Robert V."/>
            <person name="Roehrig J."/>
            <person name="Ruller R."/>
            <person name="Salamov A."/>
            <person name="Salih N.S."/>
            <person name="Samson R.A."/>
            <person name="Sandor E."/>
            <person name="Sanguinetti M."/>
            <person name="Schuetze T."/>
            <person name="Sepcic K."/>
            <person name="Shelest E."/>
            <person name="Sherlock G."/>
            <person name="Sophianopoulou V."/>
            <person name="Squina F.M."/>
            <person name="Sun H."/>
            <person name="Susca A."/>
            <person name="Todd R.B."/>
            <person name="Tsang A."/>
            <person name="Unkles S.E."/>
            <person name="van de Wiele N."/>
            <person name="van Rossen-Uffink D."/>
            <person name="Oliveira J.V."/>
            <person name="Vesth T.C."/>
            <person name="Visser J."/>
            <person name="Yu J.-H."/>
            <person name="Zhou M."/>
            <person name="Andersen M.R."/>
            <person name="Archer D.B."/>
            <person name="Baker S.E."/>
            <person name="Benoit I."/>
            <person name="Brakhage A.A."/>
            <person name="Braus G.H."/>
            <person name="Fischer R."/>
            <person name="Frisvad J.C."/>
            <person name="Goldman G.H."/>
            <person name="Houbraken J."/>
            <person name="Oakley B."/>
            <person name="Pocsi I."/>
            <person name="Scazzocchio C."/>
            <person name="Seiboth B."/>
            <person name="vanKuyk P.A."/>
            <person name="Wortman J."/>
            <person name="Dyer P.S."/>
            <person name="Grigoriev I.V."/>
        </authorList>
    </citation>
    <scope>NUCLEOTIDE SEQUENCE [LARGE SCALE GENOMIC DNA]</scope>
    <source>
        <strain evidence="3">ITEM 5010</strain>
    </source>
</reference>
<evidence type="ECO:0000256" key="1">
    <source>
        <dbReference type="SAM" id="MobiDB-lite"/>
    </source>
</evidence>
<feature type="non-terminal residue" evidence="2">
    <location>
        <position position="71"/>
    </location>
</feature>
<sequence length="71" mass="7577">MRPCHSTLTRSPSTGDVTGSSPATLPPTGCDQLEQWTVVESLSWGFCGSLYILDALDPKITPSRPSAPFPN</sequence>
<dbReference type="VEuPathDB" id="FungiDB:ASPCADRAFT_203511"/>
<dbReference type="Proteomes" id="UP000188318">
    <property type="component" value="Unassembled WGS sequence"/>
</dbReference>
<name>A0A1R3RZ40_ASPC5</name>
<accession>A0A1R3RZ40</accession>
<feature type="compositionally biased region" description="Polar residues" evidence="1">
    <location>
        <begin position="1"/>
        <end position="23"/>
    </location>
</feature>
<evidence type="ECO:0000313" key="3">
    <source>
        <dbReference type="Proteomes" id="UP000188318"/>
    </source>
</evidence>
<proteinExistence type="predicted"/>
<organism evidence="2 3">
    <name type="scientific">Aspergillus carbonarius (strain ITEM 5010)</name>
    <dbReference type="NCBI Taxonomy" id="602072"/>
    <lineage>
        <taxon>Eukaryota</taxon>
        <taxon>Fungi</taxon>
        <taxon>Dikarya</taxon>
        <taxon>Ascomycota</taxon>
        <taxon>Pezizomycotina</taxon>
        <taxon>Eurotiomycetes</taxon>
        <taxon>Eurotiomycetidae</taxon>
        <taxon>Eurotiales</taxon>
        <taxon>Aspergillaceae</taxon>
        <taxon>Aspergillus</taxon>
        <taxon>Aspergillus subgen. Circumdati</taxon>
    </lineage>
</organism>
<protein>
    <submittedName>
        <fullName evidence="2">Uncharacterized protein</fullName>
    </submittedName>
</protein>
<gene>
    <name evidence="2" type="ORF">ASPCADRAFT_203511</name>
</gene>
<feature type="region of interest" description="Disordered" evidence="1">
    <location>
        <begin position="1"/>
        <end position="28"/>
    </location>
</feature>
<dbReference type="AlphaFoldDB" id="A0A1R3RZ40"/>
<keyword evidence="3" id="KW-1185">Reference proteome</keyword>
<dbReference type="EMBL" id="KV907494">
    <property type="protein sequence ID" value="OOF99730.1"/>
    <property type="molecule type" value="Genomic_DNA"/>
</dbReference>